<keyword evidence="2" id="KW-1185">Reference proteome</keyword>
<evidence type="ECO:0000313" key="1">
    <source>
        <dbReference type="EMBL" id="CCI54657.1"/>
    </source>
</evidence>
<protein>
    <submittedName>
        <fullName evidence="1">Uncharacterized protein</fullName>
    </submittedName>
</protein>
<reference evidence="1 2" key="1">
    <citation type="journal article" date="2013" name="ISME J.">
        <title>A metabolic model for members of the genus Tetrasphaera involved in enhanced biological phosphorus removal.</title>
        <authorList>
            <person name="Kristiansen R."/>
            <person name="Nguyen H.T.T."/>
            <person name="Saunders A.M."/>
            <person name="Nielsen J.L."/>
            <person name="Wimmer R."/>
            <person name="Le V.Q."/>
            <person name="McIlroy S.J."/>
            <person name="Petrovski S."/>
            <person name="Seviour R.J."/>
            <person name="Calteau A."/>
            <person name="Nielsen K.L."/>
            <person name="Nielsen P.H."/>
        </authorList>
    </citation>
    <scope>NUCLEOTIDE SEQUENCE [LARGE SCALE GENOMIC DNA]</scope>
    <source>
        <strain evidence="1 2">Ben 74</strain>
    </source>
</reference>
<dbReference type="Proteomes" id="UP000035720">
    <property type="component" value="Unassembled WGS sequence"/>
</dbReference>
<dbReference type="RefSeq" id="WP_157038392.1">
    <property type="nucleotide sequence ID" value="NZ_HF571038.1"/>
</dbReference>
<accession>A0A077MGP7</accession>
<gene>
    <name evidence="1" type="ORF">BN13_80026</name>
</gene>
<proteinExistence type="predicted"/>
<comment type="caution">
    <text evidence="1">The sequence shown here is derived from an EMBL/GenBank/DDBJ whole genome shotgun (WGS) entry which is preliminary data.</text>
</comment>
<dbReference type="AlphaFoldDB" id="A0A077MGP7"/>
<name>A0A077MGP7_9MICO</name>
<sequence length="49" mass="5184">MLGNGVSGSLSPVVGGRPLEDLVDAAKRASPPVWTFNLDMLDSLARDEE</sequence>
<evidence type="ECO:0000313" key="2">
    <source>
        <dbReference type="Proteomes" id="UP000035720"/>
    </source>
</evidence>
<dbReference type="EMBL" id="CAJC01000194">
    <property type="protein sequence ID" value="CCI54657.1"/>
    <property type="molecule type" value="Genomic_DNA"/>
</dbReference>
<organism evidence="1 2">
    <name type="scientific">Nostocoides jenkinsii Ben 74</name>
    <dbReference type="NCBI Taxonomy" id="1193518"/>
    <lineage>
        <taxon>Bacteria</taxon>
        <taxon>Bacillati</taxon>
        <taxon>Actinomycetota</taxon>
        <taxon>Actinomycetes</taxon>
        <taxon>Micrococcales</taxon>
        <taxon>Intrasporangiaceae</taxon>
        <taxon>Nostocoides</taxon>
    </lineage>
</organism>